<evidence type="ECO:0000256" key="6">
    <source>
        <dbReference type="ARBA" id="ARBA00023136"/>
    </source>
</evidence>
<dbReference type="OrthoDB" id="9813074at2"/>
<reference evidence="9" key="1">
    <citation type="submission" date="2009-09" db="EMBL/GenBank/DDBJ databases">
        <authorList>
            <consortium name="The Broad Institute Genome Sequencing Platform"/>
            <person name="Ward D."/>
            <person name="Feldgarden M."/>
            <person name="Earl A."/>
            <person name="Young S.K."/>
            <person name="Zeng Q."/>
            <person name="Koehrsen M."/>
            <person name="Alvarado L."/>
            <person name="Berlin A."/>
            <person name="Bochicchio J."/>
            <person name="Borenstein D."/>
            <person name="Chapman S.B."/>
            <person name="Chen Z."/>
            <person name="Engels R."/>
            <person name="Freedman E."/>
            <person name="Gellesch M."/>
            <person name="Goldberg J."/>
            <person name="Griggs A."/>
            <person name="Gujja S."/>
            <person name="Heilman E."/>
            <person name="Heiman D."/>
            <person name="Hepburn T."/>
            <person name="Howarth C."/>
            <person name="Jen D."/>
            <person name="Larson L."/>
            <person name="Lewis B."/>
            <person name="Mehta T."/>
            <person name="Park D."/>
            <person name="Pearson M."/>
            <person name="Roberts A."/>
            <person name="Saif S."/>
            <person name="Shea T."/>
            <person name="Shenoy N."/>
            <person name="Sisk P."/>
            <person name="Stolte C."/>
            <person name="Sykes S."/>
            <person name="Thomson T."/>
            <person name="Walk T."/>
            <person name="White J."/>
            <person name="Yandava C."/>
            <person name="Sibley C.D."/>
            <person name="Field T.R."/>
            <person name="Grinwis M."/>
            <person name="Eshaghurshan C.S."/>
            <person name="Surette M.G."/>
            <person name="Haas B."/>
            <person name="Nusbaum C."/>
            <person name="Birren B."/>
        </authorList>
    </citation>
    <scope>NUCLEOTIDE SEQUENCE [LARGE SCALE GENOMIC DNA]</scope>
    <source>
        <strain evidence="9">ATCC 700633</strain>
    </source>
</reference>
<name>D0BJH6_9LACT</name>
<proteinExistence type="inferred from homology"/>
<dbReference type="STRING" id="626369.HMPREF0446_00111"/>
<dbReference type="InterPro" id="IPR050925">
    <property type="entry name" value="Rhomboid_protease_S54"/>
</dbReference>
<dbReference type="SUPFAM" id="SSF144091">
    <property type="entry name" value="Rhomboid-like"/>
    <property type="match status" value="1"/>
</dbReference>
<keyword evidence="10" id="KW-1185">Reference proteome</keyword>
<keyword evidence="6 7" id="KW-0472">Membrane</keyword>
<dbReference type="InterPro" id="IPR035952">
    <property type="entry name" value="Rhomboid-like_sf"/>
</dbReference>
<evidence type="ECO:0000256" key="1">
    <source>
        <dbReference type="ARBA" id="ARBA00004141"/>
    </source>
</evidence>
<evidence type="ECO:0000256" key="3">
    <source>
        <dbReference type="ARBA" id="ARBA00022692"/>
    </source>
</evidence>
<feature type="transmembrane region" description="Helical" evidence="7">
    <location>
        <begin position="102"/>
        <end position="120"/>
    </location>
</feature>
<accession>D0BJH6</accession>
<feature type="transmembrane region" description="Helical" evidence="7">
    <location>
        <begin position="126"/>
        <end position="144"/>
    </location>
</feature>
<evidence type="ECO:0000259" key="8">
    <source>
        <dbReference type="Pfam" id="PF01694"/>
    </source>
</evidence>
<dbReference type="HOGENOM" id="CLU_055068_3_2_9"/>
<evidence type="ECO:0000256" key="5">
    <source>
        <dbReference type="ARBA" id="ARBA00022989"/>
    </source>
</evidence>
<feature type="transmembrane region" description="Helical" evidence="7">
    <location>
        <begin position="156"/>
        <end position="173"/>
    </location>
</feature>
<comment type="similarity">
    <text evidence="2">Belongs to the peptidase S54 family.</text>
</comment>
<gene>
    <name evidence="9" type="ORF">HMPREF0446_00111</name>
</gene>
<keyword evidence="5 7" id="KW-1133">Transmembrane helix</keyword>
<keyword evidence="4" id="KW-0378">Hydrolase</keyword>
<dbReference type="eggNOG" id="COG0705">
    <property type="taxonomic scope" value="Bacteria"/>
</dbReference>
<organism evidence="9 10">
    <name type="scientific">Granulicatella elegans ATCC 700633</name>
    <dbReference type="NCBI Taxonomy" id="626369"/>
    <lineage>
        <taxon>Bacteria</taxon>
        <taxon>Bacillati</taxon>
        <taxon>Bacillota</taxon>
        <taxon>Bacilli</taxon>
        <taxon>Lactobacillales</taxon>
        <taxon>Carnobacteriaceae</taxon>
        <taxon>Granulicatella</taxon>
    </lineage>
</organism>
<evidence type="ECO:0000256" key="7">
    <source>
        <dbReference type="SAM" id="Phobius"/>
    </source>
</evidence>
<dbReference type="InterPro" id="IPR022764">
    <property type="entry name" value="Peptidase_S54_rhomboid_dom"/>
</dbReference>
<evidence type="ECO:0000256" key="4">
    <source>
        <dbReference type="ARBA" id="ARBA00022801"/>
    </source>
</evidence>
<dbReference type="PANTHER" id="PTHR43731:SF14">
    <property type="entry name" value="PRESENILIN-ASSOCIATED RHOMBOID-LIKE PROTEIN, MITOCHONDRIAL"/>
    <property type="match status" value="1"/>
</dbReference>
<dbReference type="Gene3D" id="1.20.1540.10">
    <property type="entry name" value="Rhomboid-like"/>
    <property type="match status" value="1"/>
</dbReference>
<feature type="transmembrane region" description="Helical" evidence="7">
    <location>
        <begin position="210"/>
        <end position="228"/>
    </location>
</feature>
<protein>
    <recommendedName>
        <fullName evidence="8">Peptidase S54 rhomboid domain-containing protein</fullName>
    </recommendedName>
</protein>
<reference evidence="9" key="2">
    <citation type="submission" date="2011-10" db="EMBL/GenBank/DDBJ databases">
        <title>The Genome Sequence of Granulicatella elegans ATCC 700633.</title>
        <authorList>
            <consortium name="The Broad Institute Genome Sequencing Platform"/>
            <consortium name="The Broad Institute Genome Sequencing Center for Infectious Disease"/>
            <person name="Earl A."/>
            <person name="Ward D."/>
            <person name="Feldgarden M."/>
            <person name="Gevers D."/>
            <person name="Sibley C.D."/>
            <person name="Field T.R."/>
            <person name="Grinwis M."/>
            <person name="Eshaghurshan C.S."/>
            <person name="Surette M.G."/>
            <person name="Young S.K."/>
            <person name="Zeng Q."/>
            <person name="Gargeya S."/>
            <person name="Fitzgerald M."/>
            <person name="Haas B."/>
            <person name="Abouelleil A."/>
            <person name="Alvarado L."/>
            <person name="Arachchi H.M."/>
            <person name="Berlin A."/>
            <person name="Brown A."/>
            <person name="Chapman S.B."/>
            <person name="Chen Z."/>
            <person name="Dunbar C."/>
            <person name="Freedman E."/>
            <person name="Gearin G."/>
            <person name="Goldberg J."/>
            <person name="Griggs A."/>
            <person name="Gujja S."/>
            <person name="Heiman D."/>
            <person name="Howarth C."/>
            <person name="Larson L."/>
            <person name="Lui A."/>
            <person name="MacDonald P.J.P."/>
            <person name="Montmayeur A."/>
            <person name="Murphy C."/>
            <person name="Neiman D."/>
            <person name="Pearson M."/>
            <person name="Priest M."/>
            <person name="Roberts A."/>
            <person name="Saif S."/>
            <person name="Shea T."/>
            <person name="Shenoy N."/>
            <person name="Sisk P."/>
            <person name="Stolte C."/>
            <person name="Sykes S."/>
            <person name="Wortman J."/>
            <person name="Nusbaum C."/>
            <person name="Birren B."/>
        </authorList>
    </citation>
    <scope>NUCLEOTIDE SEQUENCE [LARGE SCALE GENOMIC DNA]</scope>
    <source>
        <strain evidence="9">ATCC 700633</strain>
    </source>
</reference>
<dbReference type="GO" id="GO:0004252">
    <property type="term" value="F:serine-type endopeptidase activity"/>
    <property type="evidence" value="ECO:0007669"/>
    <property type="project" value="InterPro"/>
</dbReference>
<comment type="subcellular location">
    <subcellularLocation>
        <location evidence="1">Membrane</location>
        <topology evidence="1">Multi-pass membrane protein</topology>
    </subcellularLocation>
</comment>
<keyword evidence="3 7" id="KW-0812">Transmembrane</keyword>
<dbReference type="EMBL" id="ACRF02000016">
    <property type="protein sequence ID" value="EEW93229.1"/>
    <property type="molecule type" value="Genomic_DNA"/>
</dbReference>
<feature type="transmembrane region" description="Helical" evidence="7">
    <location>
        <begin position="70"/>
        <end position="90"/>
    </location>
</feature>
<dbReference type="Pfam" id="PF01694">
    <property type="entry name" value="Rhomboid"/>
    <property type="match status" value="1"/>
</dbReference>
<evidence type="ECO:0000256" key="2">
    <source>
        <dbReference type="ARBA" id="ARBA00009045"/>
    </source>
</evidence>
<dbReference type="Proteomes" id="UP000002939">
    <property type="component" value="Unassembled WGS sequence"/>
</dbReference>
<dbReference type="RefSeq" id="WP_006702384.1">
    <property type="nucleotide sequence ID" value="NZ_KI391971.1"/>
</dbReference>
<feature type="transmembrane region" description="Helical" evidence="7">
    <location>
        <begin position="179"/>
        <end position="198"/>
    </location>
</feature>
<evidence type="ECO:0000313" key="9">
    <source>
        <dbReference type="EMBL" id="EEW93229.1"/>
    </source>
</evidence>
<dbReference type="AlphaFoldDB" id="D0BJH6"/>
<evidence type="ECO:0000313" key="10">
    <source>
        <dbReference type="Proteomes" id="UP000002939"/>
    </source>
</evidence>
<feature type="domain" description="Peptidase S54 rhomboid" evidence="8">
    <location>
        <begin position="62"/>
        <end position="196"/>
    </location>
</feature>
<comment type="caution">
    <text evidence="9">The sequence shown here is derived from an EMBL/GenBank/DDBJ whole genome shotgun (WGS) entry which is preliminary data.</text>
</comment>
<feature type="transmembrane region" description="Helical" evidence="7">
    <location>
        <begin position="12"/>
        <end position="33"/>
    </location>
</feature>
<sequence length="235" mass="26869">MNYWKKERYKRTILQNLTFSNLFLLIQIIMFIIMTLKGGSTNPGILVYYGARANAFIIIFHEYWRFITPIFLHIGLEHFAMNSLFLYFFGNQLESIVGHGRFLVIYLLSGIMGNLASFAFNAQHISAGASTSLFGLFGLMLYLSTRHRYIYAFKELGMQYMALLVMNLITSLFSSTIDLWGHLGGLVGGYVIASVVSFRGDRVTKMYERVLFAIIYILIAILLFKIGIEIGKEML</sequence>
<dbReference type="PANTHER" id="PTHR43731">
    <property type="entry name" value="RHOMBOID PROTEASE"/>
    <property type="match status" value="1"/>
</dbReference>
<dbReference type="GO" id="GO:0016020">
    <property type="term" value="C:membrane"/>
    <property type="evidence" value="ECO:0007669"/>
    <property type="project" value="UniProtKB-SubCell"/>
</dbReference>